<evidence type="ECO:0000256" key="1">
    <source>
        <dbReference type="ARBA" id="ARBA00007277"/>
    </source>
</evidence>
<dbReference type="PANTHER" id="PTHR43620">
    <property type="entry name" value="GLYCEROPHOSPHORYL DIESTER PHOSPHODIESTERASE"/>
    <property type="match status" value="1"/>
</dbReference>
<dbReference type="GO" id="GO:0006629">
    <property type="term" value="P:lipid metabolic process"/>
    <property type="evidence" value="ECO:0007669"/>
    <property type="project" value="InterPro"/>
</dbReference>
<keyword evidence="4" id="KW-0319">Glycerol metabolism</keyword>
<evidence type="ECO:0000256" key="3">
    <source>
        <dbReference type="ARBA" id="ARBA00022729"/>
    </source>
</evidence>
<evidence type="ECO:0000313" key="8">
    <source>
        <dbReference type="EMBL" id="MCL7048703.1"/>
    </source>
</evidence>
<dbReference type="InterPro" id="IPR017946">
    <property type="entry name" value="PLC-like_Pdiesterase_TIM-brl"/>
</dbReference>
<dbReference type="GO" id="GO:0005773">
    <property type="term" value="C:vacuole"/>
    <property type="evidence" value="ECO:0007669"/>
    <property type="project" value="TreeGrafter"/>
</dbReference>
<feature type="domain" description="GP-PDE" evidence="7">
    <location>
        <begin position="1"/>
        <end position="205"/>
    </location>
</feature>
<dbReference type="PANTHER" id="PTHR43620:SF7">
    <property type="entry name" value="GLYCEROPHOSPHODIESTER PHOSPHODIESTERASE GDPD5-RELATED"/>
    <property type="match status" value="1"/>
</dbReference>
<dbReference type="AlphaFoldDB" id="A0AA42B275"/>
<evidence type="ECO:0000256" key="5">
    <source>
        <dbReference type="ARBA" id="ARBA00022801"/>
    </source>
</evidence>
<organism evidence="8 9">
    <name type="scientific">Papaver nudicaule</name>
    <name type="common">Iceland poppy</name>
    <dbReference type="NCBI Taxonomy" id="74823"/>
    <lineage>
        <taxon>Eukaryota</taxon>
        <taxon>Viridiplantae</taxon>
        <taxon>Streptophyta</taxon>
        <taxon>Embryophyta</taxon>
        <taxon>Tracheophyta</taxon>
        <taxon>Spermatophyta</taxon>
        <taxon>Magnoliopsida</taxon>
        <taxon>Ranunculales</taxon>
        <taxon>Papaveraceae</taxon>
        <taxon>Papaveroideae</taxon>
        <taxon>Papaver</taxon>
    </lineage>
</organism>
<dbReference type="EMBL" id="JAJJMA010307523">
    <property type="protein sequence ID" value="MCL7048703.1"/>
    <property type="molecule type" value="Genomic_DNA"/>
</dbReference>
<dbReference type="InterPro" id="IPR030395">
    <property type="entry name" value="GP_PDE_dom"/>
</dbReference>
<evidence type="ECO:0000256" key="6">
    <source>
        <dbReference type="ARBA" id="ARBA00047512"/>
    </source>
</evidence>
<dbReference type="GO" id="GO:0008889">
    <property type="term" value="F:glycerophosphodiester phosphodiesterase activity"/>
    <property type="evidence" value="ECO:0007669"/>
    <property type="project" value="UniProtKB-EC"/>
</dbReference>
<evidence type="ECO:0000256" key="2">
    <source>
        <dbReference type="ARBA" id="ARBA00012247"/>
    </source>
</evidence>
<reference evidence="8" key="1">
    <citation type="submission" date="2022-03" db="EMBL/GenBank/DDBJ databases">
        <title>A functionally conserved STORR gene fusion in Papaver species that diverged 16.8 million years ago.</title>
        <authorList>
            <person name="Catania T."/>
        </authorList>
    </citation>
    <scope>NUCLEOTIDE SEQUENCE</scope>
    <source>
        <strain evidence="8">S-191538</strain>
    </source>
</reference>
<dbReference type="GO" id="GO:0006071">
    <property type="term" value="P:glycerol metabolic process"/>
    <property type="evidence" value="ECO:0007669"/>
    <property type="project" value="UniProtKB-KW"/>
</dbReference>
<dbReference type="EC" id="3.1.4.46" evidence="2"/>
<comment type="catalytic activity">
    <reaction evidence="6">
        <text>a sn-glycero-3-phosphodiester + H2O = an alcohol + sn-glycerol 3-phosphate + H(+)</text>
        <dbReference type="Rhea" id="RHEA:12969"/>
        <dbReference type="ChEBI" id="CHEBI:15377"/>
        <dbReference type="ChEBI" id="CHEBI:15378"/>
        <dbReference type="ChEBI" id="CHEBI:30879"/>
        <dbReference type="ChEBI" id="CHEBI:57597"/>
        <dbReference type="ChEBI" id="CHEBI:83408"/>
        <dbReference type="EC" id="3.1.4.46"/>
    </reaction>
</comment>
<proteinExistence type="inferred from homology"/>
<name>A0AA42B275_PAPNU</name>
<keyword evidence="3" id="KW-0732">Signal</keyword>
<dbReference type="Pfam" id="PF03009">
    <property type="entry name" value="GDPD"/>
    <property type="match status" value="1"/>
</dbReference>
<dbReference type="PROSITE" id="PS51704">
    <property type="entry name" value="GP_PDE"/>
    <property type="match status" value="1"/>
</dbReference>
<keyword evidence="5" id="KW-0378">Hydrolase</keyword>
<accession>A0AA42B275</accession>
<evidence type="ECO:0000256" key="4">
    <source>
        <dbReference type="ARBA" id="ARBA00022798"/>
    </source>
</evidence>
<dbReference type="SUPFAM" id="SSF51695">
    <property type="entry name" value="PLC-like phosphodiesterases"/>
    <property type="match status" value="1"/>
</dbReference>
<keyword evidence="9" id="KW-1185">Reference proteome</keyword>
<comment type="caution">
    <text evidence="8">The sequence shown here is derived from an EMBL/GenBank/DDBJ whole genome shotgun (WGS) entry which is preliminary data.</text>
</comment>
<protein>
    <recommendedName>
        <fullName evidence="2">glycerophosphodiester phosphodiesterase</fullName>
        <ecNumber evidence="2">3.1.4.46</ecNumber>
    </recommendedName>
</protein>
<dbReference type="Proteomes" id="UP001177140">
    <property type="component" value="Unassembled WGS sequence"/>
</dbReference>
<dbReference type="Gene3D" id="3.20.20.190">
    <property type="entry name" value="Phosphatidylinositol (PI) phosphodiesterase"/>
    <property type="match status" value="1"/>
</dbReference>
<evidence type="ECO:0000313" key="9">
    <source>
        <dbReference type="Proteomes" id="UP001177140"/>
    </source>
</evidence>
<gene>
    <name evidence="8" type="ORF">MKW94_030058</name>
</gene>
<evidence type="ECO:0000259" key="7">
    <source>
        <dbReference type="PROSITE" id="PS51704"/>
    </source>
</evidence>
<sequence length="205" mass="23277">HLVVAHRGSNGEFPEETAAAYMRAIEEGADFIETNILSSKDGHLVCFHDLILDLTTDIADHKEFADRKRTYKFEYANVTVTGFFIVDFTLKELSHYGNNNTKVISRVPSKFSIITFEEYISVALDAPRVVGIYPEIKDPISTNKHVEWPNGNKFEDKFVQMLQNGLYSSSVLLSNMTDLPKILLIGDMSIPTQHTLQYLFFVLHS</sequence>
<feature type="non-terminal residue" evidence="8">
    <location>
        <position position="205"/>
    </location>
</feature>
<comment type="similarity">
    <text evidence="1">Belongs to the glycerophosphoryl diester phosphodiesterase family.</text>
</comment>